<feature type="non-terminal residue" evidence="2">
    <location>
        <position position="193"/>
    </location>
</feature>
<name>X1B7R3_9ZZZZ</name>
<feature type="transmembrane region" description="Helical" evidence="1">
    <location>
        <begin position="171"/>
        <end position="192"/>
    </location>
</feature>
<dbReference type="AlphaFoldDB" id="X1B7R3"/>
<dbReference type="PANTHER" id="PTHR43471:SF3">
    <property type="entry name" value="ABC TRANSPORTER PERMEASE PROTEIN NATB"/>
    <property type="match status" value="1"/>
</dbReference>
<feature type="transmembrane region" description="Helical" evidence="1">
    <location>
        <begin position="21"/>
        <end position="44"/>
    </location>
</feature>
<feature type="transmembrane region" description="Helical" evidence="1">
    <location>
        <begin position="87"/>
        <end position="108"/>
    </location>
</feature>
<organism evidence="2">
    <name type="scientific">marine sediment metagenome</name>
    <dbReference type="NCBI Taxonomy" id="412755"/>
    <lineage>
        <taxon>unclassified sequences</taxon>
        <taxon>metagenomes</taxon>
        <taxon>ecological metagenomes</taxon>
    </lineage>
</organism>
<evidence type="ECO:0000256" key="1">
    <source>
        <dbReference type="SAM" id="Phobius"/>
    </source>
</evidence>
<keyword evidence="1" id="KW-1133">Transmembrane helix</keyword>
<gene>
    <name evidence="2" type="ORF">S01H4_44373</name>
</gene>
<protein>
    <recommendedName>
        <fullName evidence="3">ABC transporter permease</fullName>
    </recommendedName>
</protein>
<feature type="transmembrane region" description="Helical" evidence="1">
    <location>
        <begin position="146"/>
        <end position="165"/>
    </location>
</feature>
<evidence type="ECO:0000313" key="2">
    <source>
        <dbReference type="EMBL" id="GAG91150.1"/>
    </source>
</evidence>
<dbReference type="PANTHER" id="PTHR43471">
    <property type="entry name" value="ABC TRANSPORTER PERMEASE"/>
    <property type="match status" value="1"/>
</dbReference>
<evidence type="ECO:0008006" key="3">
    <source>
        <dbReference type="Google" id="ProtNLM"/>
    </source>
</evidence>
<dbReference type="GO" id="GO:0005886">
    <property type="term" value="C:plasma membrane"/>
    <property type="evidence" value="ECO:0007669"/>
    <property type="project" value="UniProtKB-SubCell"/>
</dbReference>
<keyword evidence="1" id="KW-0472">Membrane</keyword>
<dbReference type="EMBL" id="BART01024598">
    <property type="protein sequence ID" value="GAG91150.1"/>
    <property type="molecule type" value="Genomic_DNA"/>
</dbReference>
<accession>X1B7R3</accession>
<dbReference type="GO" id="GO:0140359">
    <property type="term" value="F:ABC-type transporter activity"/>
    <property type="evidence" value="ECO:0007669"/>
    <property type="project" value="InterPro"/>
</dbReference>
<sequence length="193" mass="21345">MKWKRLWALSVKDMKDYTKSKYIVFSIIVLPLVIGAIVPLQVMLYSGSFGDGDNTNEGAITFMDNVLSRTIDDWEGFTNKAKSTIGIGYIVLVLVAMMPIIITSVIAAETIAGERERKTMEALLTTPLTEKEIVTGKIISSFIPSFIATTVAIITFSIVMDIILYPLIGRIFFPDLISIIFLFVVSPIITIIA</sequence>
<reference evidence="2" key="1">
    <citation type="journal article" date="2014" name="Front. Microbiol.">
        <title>High frequency of phylogenetically diverse reductive dehalogenase-homologous genes in deep subseafloor sedimentary metagenomes.</title>
        <authorList>
            <person name="Kawai M."/>
            <person name="Futagami T."/>
            <person name="Toyoda A."/>
            <person name="Takaki Y."/>
            <person name="Nishi S."/>
            <person name="Hori S."/>
            <person name="Arai W."/>
            <person name="Tsubouchi T."/>
            <person name="Morono Y."/>
            <person name="Uchiyama I."/>
            <person name="Ito T."/>
            <person name="Fujiyama A."/>
            <person name="Inagaki F."/>
            <person name="Takami H."/>
        </authorList>
    </citation>
    <scope>NUCLEOTIDE SEQUENCE</scope>
    <source>
        <strain evidence="2">Expedition CK06-06</strain>
    </source>
</reference>
<comment type="caution">
    <text evidence="2">The sequence shown here is derived from an EMBL/GenBank/DDBJ whole genome shotgun (WGS) entry which is preliminary data.</text>
</comment>
<proteinExistence type="predicted"/>
<dbReference type="Pfam" id="PF12679">
    <property type="entry name" value="ABC2_membrane_2"/>
    <property type="match status" value="1"/>
</dbReference>
<keyword evidence="1" id="KW-0812">Transmembrane</keyword>